<sequence length="38" mass="3969">MPEIAAKLVIPTGKNKGRNPSLASVYRVLGADDADGED</sequence>
<gene>
    <name evidence="1" type="ORF">SAMN05444920_10882</name>
</gene>
<reference evidence="1 2" key="1">
    <citation type="submission" date="2016-10" db="EMBL/GenBank/DDBJ databases">
        <authorList>
            <person name="de Groot N.N."/>
        </authorList>
    </citation>
    <scope>NUCLEOTIDE SEQUENCE [LARGE SCALE GENOMIC DNA]</scope>
    <source>
        <strain evidence="1 2">CGMCC 4.7037</strain>
    </source>
</reference>
<evidence type="ECO:0000313" key="1">
    <source>
        <dbReference type="EMBL" id="SEG93285.1"/>
    </source>
</evidence>
<dbReference type="Proteomes" id="UP000236732">
    <property type="component" value="Unassembled WGS sequence"/>
</dbReference>
<dbReference type="EMBL" id="FNVT01000008">
    <property type="protein sequence ID" value="SEG93285.1"/>
    <property type="molecule type" value="Genomic_DNA"/>
</dbReference>
<organism evidence="1 2">
    <name type="scientific">Nonomuraea solani</name>
    <dbReference type="NCBI Taxonomy" id="1144553"/>
    <lineage>
        <taxon>Bacteria</taxon>
        <taxon>Bacillati</taxon>
        <taxon>Actinomycetota</taxon>
        <taxon>Actinomycetes</taxon>
        <taxon>Streptosporangiales</taxon>
        <taxon>Streptosporangiaceae</taxon>
        <taxon>Nonomuraea</taxon>
    </lineage>
</organism>
<name>A0A1H6E8V8_9ACTN</name>
<accession>A0A1H6E8V8</accession>
<keyword evidence="2" id="KW-1185">Reference proteome</keyword>
<protein>
    <submittedName>
        <fullName evidence="1">Uncharacterized protein</fullName>
    </submittedName>
</protein>
<evidence type="ECO:0000313" key="2">
    <source>
        <dbReference type="Proteomes" id="UP000236732"/>
    </source>
</evidence>
<dbReference type="AlphaFoldDB" id="A0A1H6E8V8"/>
<proteinExistence type="predicted"/>